<keyword evidence="4 5" id="KW-0472">Membrane</keyword>
<reference evidence="7 8" key="1">
    <citation type="journal article" date="2014" name="Genome Announc.">
        <title>Draft Genome Sequences of Two Vibrionaceae Species, Vibrio ponticus C121 and Photobacterium aphoticum C119, Isolated as Coral Reef Microbiota.</title>
        <authorList>
            <person name="Al-saari N."/>
            <person name="Meirelles P.M."/>
            <person name="Mino S."/>
            <person name="Suda W."/>
            <person name="Oshima K."/>
            <person name="Hattori M."/>
            <person name="Ohkuma M."/>
            <person name="Thompson F.L."/>
            <person name="Gomez-Gil B."/>
            <person name="Sawabe T."/>
            <person name="Sawabe T."/>
        </authorList>
    </citation>
    <scope>NUCLEOTIDE SEQUENCE [LARGE SCALE GENOMIC DNA]</scope>
    <source>
        <strain evidence="7 8">JCM 19237</strain>
    </source>
</reference>
<evidence type="ECO:0000313" key="8">
    <source>
        <dbReference type="Proteomes" id="UP000029227"/>
    </source>
</evidence>
<dbReference type="Proteomes" id="UP000029227">
    <property type="component" value="Unassembled WGS sequence"/>
</dbReference>
<name>A0A090QY87_9GAMM</name>
<sequence>MQALKRAVMKIVGAIPLYLGYLWAGYSKEKTAWHDLYANTRVVKR</sequence>
<evidence type="ECO:0000256" key="5">
    <source>
        <dbReference type="SAM" id="Phobius"/>
    </source>
</evidence>
<keyword evidence="3 5" id="KW-1133">Transmembrane helix</keyword>
<dbReference type="AlphaFoldDB" id="A0A090QY87"/>
<evidence type="ECO:0000256" key="1">
    <source>
        <dbReference type="ARBA" id="ARBA00004141"/>
    </source>
</evidence>
<dbReference type="STRING" id="754436.JCM19237_4649"/>
<evidence type="ECO:0000259" key="6">
    <source>
        <dbReference type="Pfam" id="PF06271"/>
    </source>
</evidence>
<evidence type="ECO:0000256" key="3">
    <source>
        <dbReference type="ARBA" id="ARBA00022989"/>
    </source>
</evidence>
<feature type="domain" description="RDD" evidence="6">
    <location>
        <begin position="2"/>
        <end position="39"/>
    </location>
</feature>
<dbReference type="Pfam" id="PF06271">
    <property type="entry name" value="RDD"/>
    <property type="match status" value="1"/>
</dbReference>
<evidence type="ECO:0000313" key="7">
    <source>
        <dbReference type="EMBL" id="GAL07233.1"/>
    </source>
</evidence>
<dbReference type="EMBL" id="BBMN01000015">
    <property type="protein sequence ID" value="GAL07233.1"/>
    <property type="molecule type" value="Genomic_DNA"/>
</dbReference>
<evidence type="ECO:0000256" key="2">
    <source>
        <dbReference type="ARBA" id="ARBA00022692"/>
    </source>
</evidence>
<gene>
    <name evidence="7" type="ORF">JCM19237_4649</name>
</gene>
<accession>A0A090QY87</accession>
<proteinExistence type="predicted"/>
<evidence type="ECO:0000256" key="4">
    <source>
        <dbReference type="ARBA" id="ARBA00023136"/>
    </source>
</evidence>
<protein>
    <recommendedName>
        <fullName evidence="6">RDD domain-containing protein</fullName>
    </recommendedName>
</protein>
<dbReference type="GO" id="GO:0016020">
    <property type="term" value="C:membrane"/>
    <property type="evidence" value="ECO:0007669"/>
    <property type="project" value="UniProtKB-SubCell"/>
</dbReference>
<feature type="transmembrane region" description="Helical" evidence="5">
    <location>
        <begin position="7"/>
        <end position="26"/>
    </location>
</feature>
<comment type="caution">
    <text evidence="7">The sequence shown here is derived from an EMBL/GenBank/DDBJ whole genome shotgun (WGS) entry which is preliminary data.</text>
</comment>
<comment type="subcellular location">
    <subcellularLocation>
        <location evidence="1">Membrane</location>
        <topology evidence="1">Multi-pass membrane protein</topology>
    </subcellularLocation>
</comment>
<keyword evidence="2 5" id="KW-0812">Transmembrane</keyword>
<dbReference type="InterPro" id="IPR010432">
    <property type="entry name" value="RDD"/>
</dbReference>
<organism evidence="7 8">
    <name type="scientific">Photobacterium aphoticum</name>
    <dbReference type="NCBI Taxonomy" id="754436"/>
    <lineage>
        <taxon>Bacteria</taxon>
        <taxon>Pseudomonadati</taxon>
        <taxon>Pseudomonadota</taxon>
        <taxon>Gammaproteobacteria</taxon>
        <taxon>Vibrionales</taxon>
        <taxon>Vibrionaceae</taxon>
        <taxon>Photobacterium</taxon>
    </lineage>
</organism>